<name>A0A4Y2SWK4_ARAVE</name>
<dbReference type="Pfam" id="PF20929">
    <property type="entry name" value="PDCD10_N"/>
    <property type="match status" value="1"/>
</dbReference>
<evidence type="ECO:0000259" key="3">
    <source>
        <dbReference type="Pfam" id="PF20929"/>
    </source>
</evidence>
<evidence type="ECO:0000256" key="2">
    <source>
        <dbReference type="ARBA" id="ARBA00022490"/>
    </source>
</evidence>
<dbReference type="EMBL" id="BGPR01024153">
    <property type="protein sequence ID" value="GBN91980.1"/>
    <property type="molecule type" value="Genomic_DNA"/>
</dbReference>
<organism evidence="4 5">
    <name type="scientific">Araneus ventricosus</name>
    <name type="common">Orbweaver spider</name>
    <name type="synonym">Epeira ventricosa</name>
    <dbReference type="NCBI Taxonomy" id="182803"/>
    <lineage>
        <taxon>Eukaryota</taxon>
        <taxon>Metazoa</taxon>
        <taxon>Ecdysozoa</taxon>
        <taxon>Arthropoda</taxon>
        <taxon>Chelicerata</taxon>
        <taxon>Arachnida</taxon>
        <taxon>Araneae</taxon>
        <taxon>Araneomorphae</taxon>
        <taxon>Entelegynae</taxon>
        <taxon>Araneoidea</taxon>
        <taxon>Araneidae</taxon>
        <taxon>Araneus</taxon>
    </lineage>
</organism>
<sequence>MKDKYTNQAQQNVSGARSNPFEELHNAFAAAEQSTPGISDVFVKELFRRVAPHVSRERRMHGIMDRLKV</sequence>
<gene>
    <name evidence="4" type="ORF">AVEN_161021_1</name>
</gene>
<dbReference type="Gene3D" id="1.10.12.70">
    <property type="match status" value="1"/>
</dbReference>
<evidence type="ECO:0000313" key="4">
    <source>
        <dbReference type="EMBL" id="GBN91980.1"/>
    </source>
</evidence>
<keyword evidence="2" id="KW-0963">Cytoplasm</keyword>
<comment type="subcellular location">
    <subcellularLocation>
        <location evidence="1">Cytoplasm</location>
    </subcellularLocation>
</comment>
<reference evidence="4 5" key="1">
    <citation type="journal article" date="2019" name="Sci. Rep.">
        <title>Orb-weaving spider Araneus ventricosus genome elucidates the spidroin gene catalogue.</title>
        <authorList>
            <person name="Kono N."/>
            <person name="Nakamura H."/>
            <person name="Ohtoshi R."/>
            <person name="Moran D.A.P."/>
            <person name="Shinohara A."/>
            <person name="Yoshida Y."/>
            <person name="Fujiwara M."/>
            <person name="Mori M."/>
            <person name="Tomita M."/>
            <person name="Arakawa K."/>
        </authorList>
    </citation>
    <scope>NUCLEOTIDE SEQUENCE [LARGE SCALE GENOMIC DNA]</scope>
</reference>
<comment type="caution">
    <text evidence="4">The sequence shown here is derived from an EMBL/GenBank/DDBJ whole genome shotgun (WGS) entry which is preliminary data.</text>
</comment>
<dbReference type="InterPro" id="IPR048288">
    <property type="entry name" value="PDCD10_N"/>
</dbReference>
<evidence type="ECO:0000256" key="1">
    <source>
        <dbReference type="ARBA" id="ARBA00004496"/>
    </source>
</evidence>
<dbReference type="Proteomes" id="UP000499080">
    <property type="component" value="Unassembled WGS sequence"/>
</dbReference>
<dbReference type="InterPro" id="IPR046409">
    <property type="entry name" value="PDC10_dimerisation_sf"/>
</dbReference>
<dbReference type="OrthoDB" id="8693905at2759"/>
<feature type="domain" description="Programmed cell death protein 10 dimerisation" evidence="3">
    <location>
        <begin position="22"/>
        <end position="49"/>
    </location>
</feature>
<dbReference type="AlphaFoldDB" id="A0A4Y2SWK4"/>
<protein>
    <recommendedName>
        <fullName evidence="3">Programmed cell death protein 10 dimerisation domain-containing protein</fullName>
    </recommendedName>
</protein>
<evidence type="ECO:0000313" key="5">
    <source>
        <dbReference type="Proteomes" id="UP000499080"/>
    </source>
</evidence>
<dbReference type="GO" id="GO:0005737">
    <property type="term" value="C:cytoplasm"/>
    <property type="evidence" value="ECO:0007669"/>
    <property type="project" value="UniProtKB-SubCell"/>
</dbReference>
<proteinExistence type="predicted"/>
<accession>A0A4Y2SWK4</accession>
<keyword evidence="5" id="KW-1185">Reference proteome</keyword>